<dbReference type="PANTHER" id="PTHR13370">
    <property type="entry name" value="RNA METHYLASE-RELATED"/>
    <property type="match status" value="1"/>
</dbReference>
<evidence type="ECO:0000256" key="2">
    <source>
        <dbReference type="ARBA" id="ARBA00022679"/>
    </source>
</evidence>
<dbReference type="AlphaFoldDB" id="X1RAN1"/>
<organism evidence="5">
    <name type="scientific">marine sediment metagenome</name>
    <dbReference type="NCBI Taxonomy" id="412755"/>
    <lineage>
        <taxon>unclassified sequences</taxon>
        <taxon>metagenomes</taxon>
        <taxon>ecological metagenomes</taxon>
    </lineage>
</organism>
<dbReference type="PRINTS" id="PR00508">
    <property type="entry name" value="S21N4MTFRASE"/>
</dbReference>
<gene>
    <name evidence="5" type="ORF">S12H4_08244</name>
</gene>
<reference evidence="5" key="1">
    <citation type="journal article" date="2014" name="Front. Microbiol.">
        <title>High frequency of phylogenetically diverse reductive dehalogenase-homologous genes in deep subseafloor sedimentary metagenomes.</title>
        <authorList>
            <person name="Kawai M."/>
            <person name="Futagami T."/>
            <person name="Toyoda A."/>
            <person name="Takaki Y."/>
            <person name="Nishi S."/>
            <person name="Hori S."/>
            <person name="Arai W."/>
            <person name="Tsubouchi T."/>
            <person name="Morono Y."/>
            <person name="Uchiyama I."/>
            <person name="Ito T."/>
            <person name="Fujiyama A."/>
            <person name="Inagaki F."/>
            <person name="Takami H."/>
        </authorList>
    </citation>
    <scope>NUCLEOTIDE SEQUENCE</scope>
    <source>
        <strain evidence="5">Expedition CK06-06</strain>
    </source>
</reference>
<dbReference type="GO" id="GO:0008170">
    <property type="term" value="F:N-methyltransferase activity"/>
    <property type="evidence" value="ECO:0007669"/>
    <property type="project" value="InterPro"/>
</dbReference>
<proteinExistence type="predicted"/>
<dbReference type="GO" id="GO:0032259">
    <property type="term" value="P:methylation"/>
    <property type="evidence" value="ECO:0007669"/>
    <property type="project" value="UniProtKB-KW"/>
</dbReference>
<comment type="caution">
    <text evidence="5">The sequence shown here is derived from an EMBL/GenBank/DDBJ whole genome shotgun (WGS) entry which is preliminary data.</text>
</comment>
<dbReference type="Pfam" id="PF01555">
    <property type="entry name" value="N6_N4_Mtase"/>
    <property type="match status" value="1"/>
</dbReference>
<sequence>MVGMRDVWDIPALRGNQPEMLGYQTQKPEALLERIIKASSNEGDIVLDPFCGCGTSIAVAHRLKRLWIGIDITHLATTLIKHRLQNAFGDQVSETYEVIGEPKDLSGAIELSKTEPYQFQWWALGLVGARPVDQKKGADRGIDGRLYFHDEPDSRKTKTKQIIFSVKAGHTGVSHIRDLRGVIERENAQIGVLISMELPTKQMRTEAASAGFYKSSWGTKHPVLQILTIEDLLSGKSVDCPPLSQVDVTFKKAPRSKANPGEQYLLSH</sequence>
<keyword evidence="2" id="KW-0808">Transferase</keyword>
<keyword evidence="1" id="KW-0489">Methyltransferase</keyword>
<dbReference type="GO" id="GO:0003677">
    <property type="term" value="F:DNA binding"/>
    <property type="evidence" value="ECO:0007669"/>
    <property type="project" value="InterPro"/>
</dbReference>
<dbReference type="InterPro" id="IPR002941">
    <property type="entry name" value="DNA_methylase_N4/N6"/>
</dbReference>
<dbReference type="InterPro" id="IPR029063">
    <property type="entry name" value="SAM-dependent_MTases_sf"/>
</dbReference>
<evidence type="ECO:0000259" key="4">
    <source>
        <dbReference type="Pfam" id="PF22722"/>
    </source>
</evidence>
<dbReference type="InterPro" id="IPR054557">
    <property type="entry name" value="NA-iREase1_dom"/>
</dbReference>
<evidence type="ECO:0000256" key="1">
    <source>
        <dbReference type="ARBA" id="ARBA00022603"/>
    </source>
</evidence>
<accession>X1RAN1</accession>
<dbReference type="EMBL" id="BARW01003160">
    <property type="protein sequence ID" value="GAI64066.1"/>
    <property type="molecule type" value="Genomic_DNA"/>
</dbReference>
<dbReference type="InterPro" id="IPR001091">
    <property type="entry name" value="RM_Methyltransferase"/>
</dbReference>
<dbReference type="SUPFAM" id="SSF53335">
    <property type="entry name" value="S-adenosyl-L-methionine-dependent methyltransferases"/>
    <property type="match status" value="1"/>
</dbReference>
<protein>
    <recommendedName>
        <fullName evidence="6">DNA methylase N-4/N-6 domain-containing protein</fullName>
    </recommendedName>
</protein>
<name>X1RAN1_9ZZZZ</name>
<feature type="domain" description="DNA methylase N-4/N-6" evidence="3">
    <location>
        <begin position="5"/>
        <end position="74"/>
    </location>
</feature>
<dbReference type="Gene3D" id="3.40.50.150">
    <property type="entry name" value="Vaccinia Virus protein VP39"/>
    <property type="match status" value="1"/>
</dbReference>
<feature type="non-terminal residue" evidence="5">
    <location>
        <position position="268"/>
    </location>
</feature>
<dbReference type="PANTHER" id="PTHR13370:SF24">
    <property type="entry name" value="TYPE III RESTRICTION-MODIFICATION ENZYME STYLTI MOD SUBUNIT"/>
    <property type="match status" value="1"/>
</dbReference>
<evidence type="ECO:0000313" key="5">
    <source>
        <dbReference type="EMBL" id="GAI64066.1"/>
    </source>
</evidence>
<dbReference type="GO" id="GO:0005737">
    <property type="term" value="C:cytoplasm"/>
    <property type="evidence" value="ECO:0007669"/>
    <property type="project" value="TreeGrafter"/>
</dbReference>
<evidence type="ECO:0000259" key="3">
    <source>
        <dbReference type="Pfam" id="PF01555"/>
    </source>
</evidence>
<dbReference type="Pfam" id="PF22722">
    <property type="entry name" value="NA-iREase1"/>
    <property type="match status" value="1"/>
</dbReference>
<feature type="domain" description="NACHT-associated inactive Restriction Endonuclease 1 sensor" evidence="4">
    <location>
        <begin position="133"/>
        <end position="218"/>
    </location>
</feature>
<evidence type="ECO:0008006" key="6">
    <source>
        <dbReference type="Google" id="ProtNLM"/>
    </source>
</evidence>